<dbReference type="SUPFAM" id="SSF47413">
    <property type="entry name" value="lambda repressor-like DNA-binding domains"/>
    <property type="match status" value="1"/>
</dbReference>
<evidence type="ECO:0000256" key="2">
    <source>
        <dbReference type="ARBA" id="ARBA00023125"/>
    </source>
</evidence>
<evidence type="ECO:0000313" key="5">
    <source>
        <dbReference type="Proteomes" id="UP000184171"/>
    </source>
</evidence>
<keyword evidence="2" id="KW-0238">DNA-binding</keyword>
<dbReference type="PANTHER" id="PTHR36924:SF1">
    <property type="entry name" value="ANTITOXIN HIGA-1"/>
    <property type="match status" value="1"/>
</dbReference>
<proteinExistence type="inferred from homology"/>
<dbReference type="Proteomes" id="UP000184171">
    <property type="component" value="Unassembled WGS sequence"/>
</dbReference>
<evidence type="ECO:0000256" key="1">
    <source>
        <dbReference type="ARBA" id="ARBA00007227"/>
    </source>
</evidence>
<evidence type="ECO:0000259" key="3">
    <source>
        <dbReference type="PROSITE" id="PS50943"/>
    </source>
</evidence>
<evidence type="ECO:0000313" key="4">
    <source>
        <dbReference type="EMBL" id="SHJ16393.1"/>
    </source>
</evidence>
<comment type="similarity">
    <text evidence="1">Belongs to the short-chain fatty acyl-CoA assimilation regulator (ScfR) family.</text>
</comment>
<reference evidence="4 5" key="1">
    <citation type="submission" date="2016-11" db="EMBL/GenBank/DDBJ databases">
        <authorList>
            <person name="Jaros S."/>
            <person name="Januszkiewicz K."/>
            <person name="Wedrychowicz H."/>
        </authorList>
    </citation>
    <scope>NUCLEOTIDE SEQUENCE [LARGE SCALE GENOMIC DNA]</scope>
    <source>
        <strain evidence="4 5">DSM 5091</strain>
    </source>
</reference>
<sequence length="368" mass="41980">MSKAQENSFVPDYLITPGEVLEDYLDDMGMTQAELADRTGLSKKTINEIIKAKSPITTETALKLERTLGRPAHFWSNLERQYQEDRLRIAEQQRIKCDMEWLEKVPVAAMAKLGWIPKLKSPVEKLEAVLRFFGIASPAQWETVWREHQVAYRQTERFENCAESVSAWLRQGEIQAQQISCAPFDKKAFQHVLGEVRDLTREEAPDVFVPKLVELCASAGVAVVFVPELPKTGTYGATRWLGDRAVIQLSLRYKSNDHLWFTFFHEAGHILKHGRKDVFIEGKNGLDNEKEEEANVFARDKLIPPQEYRRFLTSWDGCSLAPVVAFAEEIQIAPGIVVGRLQHDGRLPIKIGNKLKVFYRWAASKGEK</sequence>
<dbReference type="Pfam" id="PF01381">
    <property type="entry name" value="HTH_3"/>
    <property type="match status" value="1"/>
</dbReference>
<dbReference type="InterPro" id="IPR013430">
    <property type="entry name" value="Toxin_antidote_HigA"/>
</dbReference>
<dbReference type="EMBL" id="FQZT01000005">
    <property type="protein sequence ID" value="SHJ16393.1"/>
    <property type="molecule type" value="Genomic_DNA"/>
</dbReference>
<dbReference type="RefSeq" id="WP_072907770.1">
    <property type="nucleotide sequence ID" value="NZ_FQZT01000005.1"/>
</dbReference>
<dbReference type="OrthoDB" id="9796786at2"/>
<dbReference type="NCBIfam" id="TIGR02607">
    <property type="entry name" value="antidote_HigA"/>
    <property type="match status" value="1"/>
</dbReference>
<dbReference type="GO" id="GO:0003677">
    <property type="term" value="F:DNA binding"/>
    <property type="evidence" value="ECO:0007669"/>
    <property type="project" value="UniProtKB-KW"/>
</dbReference>
<accession>A0A1M6H2G3</accession>
<dbReference type="InterPro" id="IPR001387">
    <property type="entry name" value="Cro/C1-type_HTH"/>
</dbReference>
<dbReference type="PANTHER" id="PTHR36924">
    <property type="entry name" value="ANTITOXIN HIGA-1"/>
    <property type="match status" value="1"/>
</dbReference>
<name>A0A1M6H2G3_MALRU</name>
<gene>
    <name evidence="4" type="ORF">SAMN02745165_01662</name>
</gene>
<dbReference type="Gene3D" id="1.10.260.40">
    <property type="entry name" value="lambda repressor-like DNA-binding domains"/>
    <property type="match status" value="1"/>
</dbReference>
<dbReference type="CDD" id="cd00093">
    <property type="entry name" value="HTH_XRE"/>
    <property type="match status" value="1"/>
</dbReference>
<dbReference type="STRING" id="1122189.SAMN02745165_01662"/>
<feature type="domain" description="HTH cro/C1-type" evidence="3">
    <location>
        <begin position="21"/>
        <end position="75"/>
    </location>
</feature>
<protein>
    <submittedName>
        <fullName evidence="4">Addiction module antidote protein, HigA family</fullName>
    </submittedName>
</protein>
<dbReference type="InterPro" id="IPR010982">
    <property type="entry name" value="Lambda_DNA-bd_dom_sf"/>
</dbReference>
<dbReference type="AlphaFoldDB" id="A0A1M6H2G3"/>
<dbReference type="Pfam" id="PF06114">
    <property type="entry name" value="Peptidase_M78"/>
    <property type="match status" value="1"/>
</dbReference>
<keyword evidence="5" id="KW-1185">Reference proteome</keyword>
<organism evidence="4 5">
    <name type="scientific">Malonomonas rubra DSM 5091</name>
    <dbReference type="NCBI Taxonomy" id="1122189"/>
    <lineage>
        <taxon>Bacteria</taxon>
        <taxon>Pseudomonadati</taxon>
        <taxon>Thermodesulfobacteriota</taxon>
        <taxon>Desulfuromonadia</taxon>
        <taxon>Desulfuromonadales</taxon>
        <taxon>Geopsychrobacteraceae</taxon>
        <taxon>Malonomonas</taxon>
    </lineage>
</organism>
<dbReference type="Gene3D" id="1.10.10.2910">
    <property type="match status" value="1"/>
</dbReference>
<dbReference type="PROSITE" id="PS50943">
    <property type="entry name" value="HTH_CROC1"/>
    <property type="match status" value="1"/>
</dbReference>
<dbReference type="SMART" id="SM00530">
    <property type="entry name" value="HTH_XRE"/>
    <property type="match status" value="1"/>
</dbReference>
<dbReference type="InterPro" id="IPR010359">
    <property type="entry name" value="IrrE_HExxH"/>
</dbReference>